<keyword evidence="2" id="KW-0964">Secreted</keyword>
<feature type="compositionally biased region" description="Polar residues" evidence="5">
    <location>
        <begin position="78"/>
        <end position="100"/>
    </location>
</feature>
<accession>A0A839A8W6</accession>
<feature type="compositionally biased region" description="Low complexity" evidence="5">
    <location>
        <begin position="53"/>
        <end position="65"/>
    </location>
</feature>
<feature type="non-terminal residue" evidence="7">
    <location>
        <position position="1"/>
    </location>
</feature>
<name>A0A839A8W6_9LACT</name>
<keyword evidence="3" id="KW-0732">Signal</keyword>
<gene>
    <name evidence="7" type="ORF">HW423_10890</name>
</gene>
<dbReference type="AlphaFoldDB" id="A0A839A8W6"/>
<dbReference type="EMBL" id="JACAOA010000067">
    <property type="protein sequence ID" value="MBA5730244.1"/>
    <property type="molecule type" value="Genomic_DNA"/>
</dbReference>
<keyword evidence="1" id="KW-0134">Cell wall</keyword>
<sequence>NETPGKDEPGNETPGTDEPGNDIPGTDEPGNETPGIDEPGNETPGTDEPGDATPTPEQPGEGTPTSEKPGLDRPIEVSTPTDSKQTMIETFEETPSSNDVSKAGFTGGETLPNTGSNSWPFASIGAFLLSLGIGVLEVPKKKKD</sequence>
<keyword evidence="8" id="KW-1185">Reference proteome</keyword>
<protein>
    <submittedName>
        <fullName evidence="7">LPXTG cell wall anchor domain-containing protein</fullName>
    </submittedName>
</protein>
<reference evidence="7 8" key="1">
    <citation type="submission" date="2020-06" db="EMBL/GenBank/DDBJ databases">
        <title>Reclassification of Facklamia ignava, Facklamia soureckii and Facklami tabacinasalis as Falseniella iganva gen. nov., comb. nov., Hutsoniella ignava gen. nov., comb. nov., and Ruoffia tabacinasalis gen. nov., comb. nov and description of Ruoffia haltotolerans sp. nov., isolated from hypersaline Inland Sea of Qatar.</title>
        <authorList>
            <person name="Fotedar R."/>
            <person name="Sankaranarayanan K."/>
            <person name="Lawson P."/>
            <person name="Caldwell M."/>
            <person name="Zeyara A."/>
            <person name="Al Malki A."/>
            <person name="Ali M."/>
        </authorList>
    </citation>
    <scope>NUCLEOTIDE SEQUENCE [LARGE SCALE GENOMIC DNA]</scope>
    <source>
        <strain evidence="7 8">INB8</strain>
    </source>
</reference>
<dbReference type="NCBIfam" id="TIGR01167">
    <property type="entry name" value="LPXTG_anchor"/>
    <property type="match status" value="1"/>
</dbReference>
<evidence type="ECO:0000256" key="1">
    <source>
        <dbReference type="ARBA" id="ARBA00022512"/>
    </source>
</evidence>
<dbReference type="RefSeq" id="WP_218931896.1">
    <property type="nucleotide sequence ID" value="NZ_JACAOA010000067.1"/>
</dbReference>
<organism evidence="7 8">
    <name type="scientific">Ruoffia halotolerans</name>
    <dbReference type="NCBI Taxonomy" id="2748684"/>
    <lineage>
        <taxon>Bacteria</taxon>
        <taxon>Bacillati</taxon>
        <taxon>Bacillota</taxon>
        <taxon>Bacilli</taxon>
        <taxon>Lactobacillales</taxon>
        <taxon>Aerococcaceae</taxon>
        <taxon>Ruoffia</taxon>
    </lineage>
</organism>
<evidence type="ECO:0000256" key="3">
    <source>
        <dbReference type="ARBA" id="ARBA00022729"/>
    </source>
</evidence>
<keyword evidence="4" id="KW-0572">Peptidoglycan-anchor</keyword>
<feature type="domain" description="Gram-positive cocci surface proteins LPxTG" evidence="6">
    <location>
        <begin position="108"/>
        <end position="144"/>
    </location>
</feature>
<feature type="region of interest" description="Disordered" evidence="5">
    <location>
        <begin position="1"/>
        <end position="115"/>
    </location>
</feature>
<evidence type="ECO:0000256" key="4">
    <source>
        <dbReference type="ARBA" id="ARBA00023088"/>
    </source>
</evidence>
<evidence type="ECO:0000259" key="6">
    <source>
        <dbReference type="Pfam" id="PF00746"/>
    </source>
</evidence>
<evidence type="ECO:0000256" key="5">
    <source>
        <dbReference type="SAM" id="MobiDB-lite"/>
    </source>
</evidence>
<evidence type="ECO:0000313" key="8">
    <source>
        <dbReference type="Proteomes" id="UP000571018"/>
    </source>
</evidence>
<dbReference type="Proteomes" id="UP000571018">
    <property type="component" value="Unassembled WGS sequence"/>
</dbReference>
<dbReference type="Pfam" id="PF00746">
    <property type="entry name" value="Gram_pos_anchor"/>
    <property type="match status" value="1"/>
</dbReference>
<dbReference type="InterPro" id="IPR019931">
    <property type="entry name" value="LPXTG_anchor"/>
</dbReference>
<proteinExistence type="predicted"/>
<evidence type="ECO:0000313" key="7">
    <source>
        <dbReference type="EMBL" id="MBA5730244.1"/>
    </source>
</evidence>
<comment type="caution">
    <text evidence="7">The sequence shown here is derived from an EMBL/GenBank/DDBJ whole genome shotgun (WGS) entry which is preliminary data.</text>
</comment>
<evidence type="ECO:0000256" key="2">
    <source>
        <dbReference type="ARBA" id="ARBA00022525"/>
    </source>
</evidence>